<dbReference type="RefSeq" id="WP_136779019.1">
    <property type="nucleotide sequence ID" value="NZ_SUPK01000008.1"/>
</dbReference>
<evidence type="ECO:0000313" key="1">
    <source>
        <dbReference type="EMBL" id="TJY40826.1"/>
    </source>
</evidence>
<comment type="caution">
    <text evidence="1">The sequence shown here is derived from an EMBL/GenBank/DDBJ whole genome shotgun (WGS) entry which is preliminary data.</text>
</comment>
<accession>A0A4U0F7Z0</accession>
<dbReference type="EMBL" id="SUPK01000008">
    <property type="protein sequence ID" value="TJY40826.1"/>
    <property type="molecule type" value="Genomic_DNA"/>
</dbReference>
<dbReference type="GO" id="GO:0003677">
    <property type="term" value="F:DNA binding"/>
    <property type="evidence" value="ECO:0007669"/>
    <property type="project" value="UniProtKB-KW"/>
</dbReference>
<reference evidence="1 2" key="1">
    <citation type="submission" date="2019-04" db="EMBL/GenBank/DDBJ databases">
        <title>Cohnella sp. nov., isolated from soil.</title>
        <authorList>
            <person name="Kim W."/>
        </authorList>
    </citation>
    <scope>NUCLEOTIDE SEQUENCE [LARGE SCALE GENOMIC DNA]</scope>
    <source>
        <strain evidence="1 2">CAU 1483</strain>
    </source>
</reference>
<dbReference type="Proteomes" id="UP000309673">
    <property type="component" value="Unassembled WGS sequence"/>
</dbReference>
<organism evidence="1 2">
    <name type="scientific">Cohnella pontilimi</name>
    <dbReference type="NCBI Taxonomy" id="2564100"/>
    <lineage>
        <taxon>Bacteria</taxon>
        <taxon>Bacillati</taxon>
        <taxon>Bacillota</taxon>
        <taxon>Bacilli</taxon>
        <taxon>Bacillales</taxon>
        <taxon>Paenibacillaceae</taxon>
        <taxon>Cohnella</taxon>
    </lineage>
</organism>
<dbReference type="AlphaFoldDB" id="A0A4U0F7Z0"/>
<protein>
    <submittedName>
        <fullName evidence="1">DNA-binding response regulator</fullName>
    </submittedName>
</protein>
<gene>
    <name evidence="1" type="ORF">E5161_16945</name>
</gene>
<keyword evidence="1" id="KW-0238">DNA-binding</keyword>
<keyword evidence="2" id="KW-1185">Reference proteome</keyword>
<name>A0A4U0F7Z0_9BACL</name>
<dbReference type="OrthoDB" id="2677830at2"/>
<sequence length="225" mass="27299">MVVDVRFEKEHREWLEKELKSLKGEARRRFLKAHGHAEKAFAERVWFPAFGHFEYLHPEYEVWDYFGGRRYLDFAYIRAGLFIAIEVDPFGTHYEKLDKRQFSDQWVRQMHLFNDSWQFIRLSYYDVMERPRIWQQLLQQMVGRLFGDNQTYELNAFERDIYRKALMLNRPIKLPDIQQLLDCVYVTARKHVTSLENKGWLVPEGKGEERTHSWTVDPTRRLPPL</sequence>
<evidence type="ECO:0000313" key="2">
    <source>
        <dbReference type="Proteomes" id="UP000309673"/>
    </source>
</evidence>
<proteinExistence type="predicted"/>